<dbReference type="UniPathway" id="UPA00125"/>
<dbReference type="InterPro" id="IPR008000">
    <property type="entry name" value="Rham/fucose_mutarotase"/>
</dbReference>
<comment type="catalytic activity">
    <reaction evidence="5">
        <text>alpha-L-rhamnose = beta-L-rhamnose</text>
        <dbReference type="Rhea" id="RHEA:25584"/>
        <dbReference type="ChEBI" id="CHEBI:27586"/>
        <dbReference type="ChEBI" id="CHEBI:27907"/>
        <dbReference type="EC" id="5.1.3.32"/>
    </reaction>
</comment>
<evidence type="ECO:0000256" key="4">
    <source>
        <dbReference type="ARBA" id="ARBA00023308"/>
    </source>
</evidence>
<reference evidence="8" key="1">
    <citation type="submission" date="2011-03" db="EMBL/GenBank/DDBJ databases">
        <authorList>
            <person name="Voget S."/>
            <person name="Streit W.R."/>
            <person name="Jaeger K.E."/>
            <person name="Daniel R."/>
        </authorList>
    </citation>
    <scope>NUCLEOTIDE SEQUENCE [LARGE SCALE GENOMIC DNA]</scope>
    <source>
        <strain evidence="8">PG1</strain>
    </source>
</reference>
<comment type="subcellular location">
    <subcellularLocation>
        <location evidence="5">Cytoplasm</location>
    </subcellularLocation>
</comment>
<dbReference type="HOGENOM" id="CLU_100689_2_0_4"/>
<dbReference type="Gene3D" id="3.30.70.100">
    <property type="match status" value="1"/>
</dbReference>
<comment type="similarity">
    <text evidence="5">Belongs to the rhamnose mutarotase family.</text>
</comment>
<dbReference type="EMBL" id="CP002581">
    <property type="protein sequence ID" value="AJK48781.1"/>
    <property type="molecule type" value="Genomic_DNA"/>
</dbReference>
<dbReference type="SUPFAM" id="SSF54909">
    <property type="entry name" value="Dimeric alpha+beta barrel"/>
    <property type="match status" value="1"/>
</dbReference>
<protein>
    <recommendedName>
        <fullName evidence="5 6">L-rhamnose mutarotase</fullName>
        <ecNumber evidence="5 6">5.1.3.32</ecNumber>
    </recommendedName>
    <alternativeName>
        <fullName evidence="5">Rhamnose 1-epimerase</fullName>
    </alternativeName>
    <alternativeName>
        <fullName evidence="5">Type-3 mutarotase</fullName>
    </alternativeName>
</protein>
<keyword evidence="3 5" id="KW-0119">Carbohydrate metabolism</keyword>
<evidence type="ECO:0000313" key="7">
    <source>
        <dbReference type="EMBL" id="AJK48781.1"/>
    </source>
</evidence>
<evidence type="ECO:0000256" key="1">
    <source>
        <dbReference type="ARBA" id="ARBA00022490"/>
    </source>
</evidence>
<accession>A0A0B6S961</accession>
<feature type="active site" description="Proton donor" evidence="5">
    <location>
        <position position="23"/>
    </location>
</feature>
<dbReference type="GO" id="GO:0019301">
    <property type="term" value="P:rhamnose catabolic process"/>
    <property type="evidence" value="ECO:0007669"/>
    <property type="project" value="UniProtKB-UniRule"/>
</dbReference>
<dbReference type="InterPro" id="IPR011008">
    <property type="entry name" value="Dimeric_a/b-barrel"/>
</dbReference>
<feature type="binding site" evidence="5">
    <location>
        <position position="19"/>
    </location>
    <ligand>
        <name>substrate</name>
    </ligand>
</feature>
<dbReference type="InterPro" id="IPR013448">
    <property type="entry name" value="L-rhamnose_mutarotase"/>
</dbReference>
<evidence type="ECO:0000313" key="8">
    <source>
        <dbReference type="Proteomes" id="UP000031838"/>
    </source>
</evidence>
<dbReference type="PANTHER" id="PTHR34389">
    <property type="entry name" value="L-RHAMNOSE MUTAROTASE"/>
    <property type="match status" value="1"/>
</dbReference>
<proteinExistence type="inferred from homology"/>
<evidence type="ECO:0000256" key="2">
    <source>
        <dbReference type="ARBA" id="ARBA00023235"/>
    </source>
</evidence>
<reference evidence="7 8" key="2">
    <citation type="journal article" date="2016" name="Appl. Microbiol. Biotechnol.">
        <title>Mutations improving production and secretion of extracellular lipase by Burkholderia glumae PG1.</title>
        <authorList>
            <person name="Knapp A."/>
            <person name="Voget S."/>
            <person name="Gao R."/>
            <person name="Zaburannyi N."/>
            <person name="Krysciak D."/>
            <person name="Breuer M."/>
            <person name="Hauer B."/>
            <person name="Streit W.R."/>
            <person name="Muller R."/>
            <person name="Daniel R."/>
            <person name="Jaeger K.E."/>
        </authorList>
    </citation>
    <scope>NUCLEOTIDE SEQUENCE [LARGE SCALE GENOMIC DNA]</scope>
    <source>
        <strain evidence="7 8">PG1</strain>
    </source>
</reference>
<dbReference type="Proteomes" id="UP000031838">
    <property type="component" value="Chromosome 2"/>
</dbReference>
<dbReference type="AlphaFoldDB" id="A0A0B6S961"/>
<dbReference type="NCBIfam" id="TIGR02625">
    <property type="entry name" value="YiiL_rotase"/>
    <property type="match status" value="1"/>
</dbReference>
<dbReference type="Pfam" id="PF05336">
    <property type="entry name" value="rhaM"/>
    <property type="match status" value="1"/>
</dbReference>
<keyword evidence="1 5" id="KW-0963">Cytoplasm</keyword>
<feature type="binding site" evidence="5">
    <location>
        <begin position="77"/>
        <end position="78"/>
    </location>
    <ligand>
        <name>substrate</name>
    </ligand>
</feature>
<dbReference type="RefSeq" id="WP_042629304.1">
    <property type="nucleotide sequence ID" value="NZ_BSTO01000015.1"/>
</dbReference>
<dbReference type="HAMAP" id="MF_01663">
    <property type="entry name" value="L_rham_rotase"/>
    <property type="match status" value="1"/>
</dbReference>
<evidence type="ECO:0000256" key="6">
    <source>
        <dbReference type="NCBIfam" id="TIGR02625"/>
    </source>
</evidence>
<comment type="subunit">
    <text evidence="5">Homodimer.</text>
</comment>
<comment type="function">
    <text evidence="5">Involved in the anomeric conversion of L-rhamnose.</text>
</comment>
<dbReference type="EC" id="5.1.3.32" evidence="5 6"/>
<dbReference type="GO" id="GO:0005737">
    <property type="term" value="C:cytoplasm"/>
    <property type="evidence" value="ECO:0007669"/>
    <property type="project" value="UniProtKB-SubCell"/>
</dbReference>
<feature type="binding site" evidence="5">
    <location>
        <position position="42"/>
    </location>
    <ligand>
        <name>substrate</name>
    </ligand>
</feature>
<dbReference type="PANTHER" id="PTHR34389:SF2">
    <property type="entry name" value="L-RHAMNOSE MUTAROTASE"/>
    <property type="match status" value="1"/>
</dbReference>
<keyword evidence="8" id="KW-1185">Reference proteome</keyword>
<organism evidence="7 8">
    <name type="scientific">Burkholderia plantarii</name>
    <dbReference type="NCBI Taxonomy" id="41899"/>
    <lineage>
        <taxon>Bacteria</taxon>
        <taxon>Pseudomonadati</taxon>
        <taxon>Pseudomonadota</taxon>
        <taxon>Betaproteobacteria</taxon>
        <taxon>Burkholderiales</taxon>
        <taxon>Burkholderiaceae</taxon>
        <taxon>Burkholderia</taxon>
    </lineage>
</organism>
<name>A0A0B6S961_BURPL</name>
<evidence type="ECO:0000256" key="5">
    <source>
        <dbReference type="HAMAP-Rule" id="MF_01663"/>
    </source>
</evidence>
<sequence>MTETIAFRMRLNPGRRDDYERRHREIWPELVATLRAAGIRDYRIFLDEATHHLFAVLEREPDHRMAQLASDAVMRKWWDHMADLMPTGADGAPEQVPLAPMFHLP</sequence>
<keyword evidence="2 5" id="KW-0413">Isomerase</keyword>
<comment type="pathway">
    <text evidence="5">Carbohydrate metabolism; L-rhamnose metabolism.</text>
</comment>
<dbReference type="GO" id="GO:0062192">
    <property type="term" value="F:L-rhamnose mutarotase activity"/>
    <property type="evidence" value="ECO:0007669"/>
    <property type="project" value="UniProtKB-UniRule"/>
</dbReference>
<evidence type="ECO:0000256" key="3">
    <source>
        <dbReference type="ARBA" id="ARBA00023277"/>
    </source>
</evidence>
<dbReference type="KEGG" id="bgp:BGL_2c06970"/>
<dbReference type="KEGG" id="bpla:bpln_2g07820"/>
<keyword evidence="4 5" id="KW-0684">Rhamnose metabolism</keyword>
<gene>
    <name evidence="7" type="primary">rhaU</name>
    <name evidence="5" type="synonym">rhaM</name>
    <name evidence="7" type="ORF">BGL_2c06970</name>
</gene>